<dbReference type="RefSeq" id="WP_322473240.1">
    <property type="nucleotide sequence ID" value="NZ_JBHRZG010000001.1"/>
</dbReference>
<keyword evidence="3" id="KW-0804">Transcription</keyword>
<dbReference type="InterPro" id="IPR036388">
    <property type="entry name" value="WH-like_DNA-bd_sf"/>
</dbReference>
<evidence type="ECO:0000256" key="2">
    <source>
        <dbReference type="ARBA" id="ARBA00023125"/>
    </source>
</evidence>
<dbReference type="CDD" id="cd00090">
    <property type="entry name" value="HTH_ARSR"/>
    <property type="match status" value="1"/>
</dbReference>
<comment type="caution">
    <text evidence="5">The sequence shown here is derived from an EMBL/GenBank/DDBJ whole genome shotgun (WGS) entry which is preliminary data.</text>
</comment>
<sequence>MPVSGTRLLNLEGETALPILKALASETRLLILSLLTHNAMNVSELAAALGLPHSTVNFNLGQLQAAGLITVEYEPGTRGSQKLCSRRFDEVAFKLPGAAVEANVAQVTVSMPIGNYSHIEATPTCGLASEVKIIGLLDDPRSFYEPEHVYAQILWLGKAGYVEYMFPNNLPYGSRVTRLELSMEVCSEAPQYNHDWPSDITVWINDHEIGTFTSPGDFGGDRGRLTPEWWVQDQTMSGQLKRWTVTEAGSRVDGSEPTGVGLDMLQLNPSTRSHIKVRIGVKPDAVNRRGLNLFGRKFGNYEQDLVMRMDYAFPRPEDSTELK</sequence>
<evidence type="ECO:0000313" key="6">
    <source>
        <dbReference type="Proteomes" id="UP001595803"/>
    </source>
</evidence>
<dbReference type="PANTHER" id="PTHR43132">
    <property type="entry name" value="ARSENICAL RESISTANCE OPERON REPRESSOR ARSR-RELATED"/>
    <property type="match status" value="1"/>
</dbReference>
<dbReference type="SMART" id="SM00418">
    <property type="entry name" value="HTH_ARSR"/>
    <property type="match status" value="1"/>
</dbReference>
<dbReference type="PANTHER" id="PTHR43132:SF2">
    <property type="entry name" value="ARSENICAL RESISTANCE OPERON REPRESSOR ARSR-RELATED"/>
    <property type="match status" value="1"/>
</dbReference>
<dbReference type="Pfam" id="PF12840">
    <property type="entry name" value="HTH_20"/>
    <property type="match status" value="1"/>
</dbReference>
<dbReference type="Proteomes" id="UP001595803">
    <property type="component" value="Unassembled WGS sequence"/>
</dbReference>
<dbReference type="InterPro" id="IPR051011">
    <property type="entry name" value="Metal_resp_trans_reg"/>
</dbReference>
<protein>
    <submittedName>
        <fullName evidence="5">ArsR/SmtB family transcription factor</fullName>
    </submittedName>
</protein>
<dbReference type="SUPFAM" id="SSF46785">
    <property type="entry name" value="Winged helix' DNA-binding domain"/>
    <property type="match status" value="1"/>
</dbReference>
<feature type="domain" description="HTH arsR-type" evidence="4">
    <location>
        <begin position="18"/>
        <end position="100"/>
    </location>
</feature>
<dbReference type="EMBL" id="JBHRZG010000001">
    <property type="protein sequence ID" value="MFC3831259.1"/>
    <property type="molecule type" value="Genomic_DNA"/>
</dbReference>
<evidence type="ECO:0000256" key="1">
    <source>
        <dbReference type="ARBA" id="ARBA00023015"/>
    </source>
</evidence>
<dbReference type="InterPro" id="IPR001845">
    <property type="entry name" value="HTH_ArsR_DNA-bd_dom"/>
</dbReference>
<dbReference type="Gene3D" id="1.10.10.10">
    <property type="entry name" value="Winged helix-like DNA-binding domain superfamily/Winged helix DNA-binding domain"/>
    <property type="match status" value="1"/>
</dbReference>
<gene>
    <name evidence="5" type="ORF">ACFOSB_00085</name>
</gene>
<keyword evidence="6" id="KW-1185">Reference proteome</keyword>
<evidence type="ECO:0000256" key="3">
    <source>
        <dbReference type="ARBA" id="ARBA00023163"/>
    </source>
</evidence>
<keyword evidence="1" id="KW-0805">Transcription regulation</keyword>
<proteinExistence type="predicted"/>
<evidence type="ECO:0000259" key="4">
    <source>
        <dbReference type="SMART" id="SM00418"/>
    </source>
</evidence>
<keyword evidence="2" id="KW-0238">DNA-binding</keyword>
<name>A0ABV7Z2H8_9DEIO</name>
<dbReference type="InterPro" id="IPR011991">
    <property type="entry name" value="ArsR-like_HTH"/>
</dbReference>
<accession>A0ABV7Z2H8</accession>
<dbReference type="InterPro" id="IPR036390">
    <property type="entry name" value="WH_DNA-bd_sf"/>
</dbReference>
<reference evidence="6" key="1">
    <citation type="journal article" date="2019" name="Int. J. Syst. Evol. Microbiol.">
        <title>The Global Catalogue of Microorganisms (GCM) 10K type strain sequencing project: providing services to taxonomists for standard genome sequencing and annotation.</title>
        <authorList>
            <consortium name="The Broad Institute Genomics Platform"/>
            <consortium name="The Broad Institute Genome Sequencing Center for Infectious Disease"/>
            <person name="Wu L."/>
            <person name="Ma J."/>
        </authorList>
    </citation>
    <scope>NUCLEOTIDE SEQUENCE [LARGE SCALE GENOMIC DNA]</scope>
    <source>
        <strain evidence="6">CCTCC AB 2017081</strain>
    </source>
</reference>
<evidence type="ECO:0000313" key="5">
    <source>
        <dbReference type="EMBL" id="MFC3831259.1"/>
    </source>
</evidence>
<organism evidence="5 6">
    <name type="scientific">Deinococcus rufus</name>
    <dbReference type="NCBI Taxonomy" id="2136097"/>
    <lineage>
        <taxon>Bacteria</taxon>
        <taxon>Thermotogati</taxon>
        <taxon>Deinococcota</taxon>
        <taxon>Deinococci</taxon>
        <taxon>Deinococcales</taxon>
        <taxon>Deinococcaceae</taxon>
        <taxon>Deinococcus</taxon>
    </lineage>
</organism>